<dbReference type="SUPFAM" id="SSF46689">
    <property type="entry name" value="Homeodomain-like"/>
    <property type="match status" value="1"/>
</dbReference>
<dbReference type="PROSITE" id="PS00041">
    <property type="entry name" value="HTH_ARAC_FAMILY_1"/>
    <property type="match status" value="1"/>
</dbReference>
<keyword evidence="2 5" id="KW-0238">DNA-binding</keyword>
<dbReference type="PROSITE" id="PS01124">
    <property type="entry name" value="HTH_ARAC_FAMILY_2"/>
    <property type="match status" value="1"/>
</dbReference>
<dbReference type="EMBL" id="VIWP01000012">
    <property type="protein sequence ID" value="TWF47379.1"/>
    <property type="molecule type" value="Genomic_DNA"/>
</dbReference>
<name>A0A561QAI7_9HYPH</name>
<dbReference type="GO" id="GO:0003700">
    <property type="term" value="F:DNA-binding transcription factor activity"/>
    <property type="evidence" value="ECO:0007669"/>
    <property type="project" value="InterPro"/>
</dbReference>
<keyword evidence="3" id="KW-0804">Transcription</keyword>
<dbReference type="RefSeq" id="WP_186458449.1">
    <property type="nucleotide sequence ID" value="NZ_VIWP01000012.1"/>
</dbReference>
<dbReference type="GO" id="GO:0043565">
    <property type="term" value="F:sequence-specific DNA binding"/>
    <property type="evidence" value="ECO:0007669"/>
    <property type="project" value="InterPro"/>
</dbReference>
<dbReference type="SMART" id="SM00342">
    <property type="entry name" value="HTH_ARAC"/>
    <property type="match status" value="1"/>
</dbReference>
<evidence type="ECO:0000259" key="4">
    <source>
        <dbReference type="PROSITE" id="PS01124"/>
    </source>
</evidence>
<dbReference type="PRINTS" id="PR00032">
    <property type="entry name" value="HTHARAC"/>
</dbReference>
<reference evidence="5 6" key="1">
    <citation type="submission" date="2019-06" db="EMBL/GenBank/DDBJ databases">
        <title>Sorghum-associated microbial communities from plants grown in Nebraska, USA.</title>
        <authorList>
            <person name="Schachtman D."/>
        </authorList>
    </citation>
    <scope>NUCLEOTIDE SEQUENCE [LARGE SCALE GENOMIC DNA]</scope>
    <source>
        <strain evidence="5 6">1225</strain>
    </source>
</reference>
<sequence length="351" mass="38914">MDARARCGKLSSDIIVDEPLRCAIECDTDCVRASDRFEVFRNWHSAVMNVELKCGDVLSFEAKEKIWQIGEIAFAAIDHSPLHLLCWEHKKKPAVDNWVVTVKAATADGPKNPVSNQRLRIANLVVPGTYESEGSLIALFLPYGAVDAPLHPEIADHAAEFLADYLILLSQNLSHLRRSDVFRIGEATIHLVSAVLLPSREKLAQAQAPIDAVITTRAIRAIDARLADADLSPERLCRTIGVSRSRLYRIFEPAGGISNYIRRKRLLETRRALSDSNNVYSISQIAEKMGFTDPSNYSRMFKREFGLSPKEARMLGWQGIVTSETVGSDVTIGTLNSLLVSNSLGLTNFHS</sequence>
<evidence type="ECO:0000256" key="2">
    <source>
        <dbReference type="ARBA" id="ARBA00023125"/>
    </source>
</evidence>
<accession>A0A561QAI7</accession>
<dbReference type="PANTHER" id="PTHR43280:SF31">
    <property type="entry name" value="TRANSCRIPTIONAL REGULATORY PROTEIN"/>
    <property type="match status" value="1"/>
</dbReference>
<proteinExistence type="predicted"/>
<dbReference type="PANTHER" id="PTHR43280">
    <property type="entry name" value="ARAC-FAMILY TRANSCRIPTIONAL REGULATOR"/>
    <property type="match status" value="1"/>
</dbReference>
<dbReference type="Proteomes" id="UP000320653">
    <property type="component" value="Unassembled WGS sequence"/>
</dbReference>
<feature type="domain" description="HTH araC/xylS-type" evidence="4">
    <location>
        <begin position="216"/>
        <end position="315"/>
    </location>
</feature>
<dbReference type="InterPro" id="IPR018060">
    <property type="entry name" value="HTH_AraC"/>
</dbReference>
<dbReference type="InterPro" id="IPR018062">
    <property type="entry name" value="HTH_AraC-typ_CS"/>
</dbReference>
<organism evidence="5 6">
    <name type="scientific">Neorhizobium alkalisoli</name>
    <dbReference type="NCBI Taxonomy" id="528178"/>
    <lineage>
        <taxon>Bacteria</taxon>
        <taxon>Pseudomonadati</taxon>
        <taxon>Pseudomonadota</taxon>
        <taxon>Alphaproteobacteria</taxon>
        <taxon>Hyphomicrobiales</taxon>
        <taxon>Rhizobiaceae</taxon>
        <taxon>Rhizobium/Agrobacterium group</taxon>
        <taxon>Neorhizobium</taxon>
    </lineage>
</organism>
<dbReference type="AlphaFoldDB" id="A0A561QAI7"/>
<evidence type="ECO:0000256" key="1">
    <source>
        <dbReference type="ARBA" id="ARBA00023015"/>
    </source>
</evidence>
<evidence type="ECO:0000313" key="6">
    <source>
        <dbReference type="Proteomes" id="UP000320653"/>
    </source>
</evidence>
<dbReference type="InterPro" id="IPR009057">
    <property type="entry name" value="Homeodomain-like_sf"/>
</dbReference>
<dbReference type="Pfam" id="PF12833">
    <property type="entry name" value="HTH_18"/>
    <property type="match status" value="1"/>
</dbReference>
<dbReference type="InterPro" id="IPR020449">
    <property type="entry name" value="Tscrpt_reg_AraC-type_HTH"/>
</dbReference>
<evidence type="ECO:0000256" key="3">
    <source>
        <dbReference type="ARBA" id="ARBA00023163"/>
    </source>
</evidence>
<dbReference type="Gene3D" id="1.10.10.60">
    <property type="entry name" value="Homeodomain-like"/>
    <property type="match status" value="1"/>
</dbReference>
<comment type="caution">
    <text evidence="5">The sequence shown here is derived from an EMBL/GenBank/DDBJ whole genome shotgun (WGS) entry which is preliminary data.</text>
</comment>
<evidence type="ECO:0000313" key="5">
    <source>
        <dbReference type="EMBL" id="TWF47379.1"/>
    </source>
</evidence>
<gene>
    <name evidence="5" type="ORF">FHW37_11217</name>
</gene>
<protein>
    <submittedName>
        <fullName evidence="5">AraC-like DNA-binding protein</fullName>
    </submittedName>
</protein>
<keyword evidence="1" id="KW-0805">Transcription regulation</keyword>
<keyword evidence="6" id="KW-1185">Reference proteome</keyword>